<dbReference type="Pfam" id="PF04542">
    <property type="entry name" value="Sigma70_r2"/>
    <property type="match status" value="1"/>
</dbReference>
<dbReference type="InterPro" id="IPR014327">
    <property type="entry name" value="RNA_pol_sigma70_bacteroid"/>
</dbReference>
<comment type="similarity">
    <text evidence="1">Belongs to the sigma-70 factor family. ECF subfamily.</text>
</comment>
<feature type="domain" description="RNA polymerase sigma-70 region 2" evidence="5">
    <location>
        <begin position="29"/>
        <end position="93"/>
    </location>
</feature>
<evidence type="ECO:0000256" key="2">
    <source>
        <dbReference type="ARBA" id="ARBA00023015"/>
    </source>
</evidence>
<evidence type="ECO:0000259" key="6">
    <source>
        <dbReference type="Pfam" id="PF08281"/>
    </source>
</evidence>
<dbReference type="InterPro" id="IPR014284">
    <property type="entry name" value="RNA_pol_sigma-70_dom"/>
</dbReference>
<evidence type="ECO:0000256" key="1">
    <source>
        <dbReference type="ARBA" id="ARBA00010641"/>
    </source>
</evidence>
<evidence type="ECO:0000259" key="5">
    <source>
        <dbReference type="Pfam" id="PF04542"/>
    </source>
</evidence>
<dbReference type="GO" id="GO:0016987">
    <property type="term" value="F:sigma factor activity"/>
    <property type="evidence" value="ECO:0007669"/>
    <property type="project" value="UniProtKB-KW"/>
</dbReference>
<dbReference type="NCBIfam" id="TIGR02937">
    <property type="entry name" value="sigma70-ECF"/>
    <property type="match status" value="1"/>
</dbReference>
<gene>
    <name evidence="7" type="ORF">AW736_10005</name>
</gene>
<dbReference type="InterPro" id="IPR013324">
    <property type="entry name" value="RNA_pol_sigma_r3/r4-like"/>
</dbReference>
<dbReference type="Pfam" id="PF08281">
    <property type="entry name" value="Sigma70_r4_2"/>
    <property type="match status" value="1"/>
</dbReference>
<dbReference type="AlphaFoldDB" id="A0A178IK82"/>
<evidence type="ECO:0000256" key="4">
    <source>
        <dbReference type="ARBA" id="ARBA00023163"/>
    </source>
</evidence>
<dbReference type="SUPFAM" id="SSF88946">
    <property type="entry name" value="Sigma2 domain of RNA polymerase sigma factors"/>
    <property type="match status" value="1"/>
</dbReference>
<comment type="caution">
    <text evidence="7">The sequence shown here is derived from an EMBL/GenBank/DDBJ whole genome shotgun (WGS) entry which is preliminary data.</text>
</comment>
<dbReference type="InterPro" id="IPR013249">
    <property type="entry name" value="RNA_pol_sigma70_r4_t2"/>
</dbReference>
<evidence type="ECO:0000313" key="7">
    <source>
        <dbReference type="EMBL" id="OAM90101.1"/>
    </source>
</evidence>
<proteinExistence type="inferred from homology"/>
<dbReference type="GO" id="GO:0003677">
    <property type="term" value="F:DNA binding"/>
    <property type="evidence" value="ECO:0007669"/>
    <property type="project" value="InterPro"/>
</dbReference>
<dbReference type="Proteomes" id="UP000078486">
    <property type="component" value="Unassembled WGS sequence"/>
</dbReference>
<keyword evidence="4" id="KW-0804">Transcription</keyword>
<dbReference type="PANTHER" id="PTHR43133:SF46">
    <property type="entry name" value="RNA POLYMERASE SIGMA-70 FACTOR ECF SUBFAMILY"/>
    <property type="match status" value="1"/>
</dbReference>
<dbReference type="Gene3D" id="1.10.10.10">
    <property type="entry name" value="Winged helix-like DNA-binding domain superfamily/Winged helix DNA-binding domain"/>
    <property type="match status" value="1"/>
</dbReference>
<dbReference type="GO" id="GO:0006352">
    <property type="term" value="P:DNA-templated transcription initiation"/>
    <property type="evidence" value="ECO:0007669"/>
    <property type="project" value="InterPro"/>
</dbReference>
<sequence>MTMNFLSDEHLLDSIRGGDAAAFRDLFYNYYERLCGFAYAVSGRRDLAEEAVSKVFDELWRRRTDLHITTGLRAWLYTAVRNQVIDRLRAGSRMETVPLSEYYSGQLVDHDSAPCRIMLAEINSEVERLIAAMPEQRQLVFRLARFDGLRYREIAELLGISERTVQNHMVSAVRQLAPELPRLREIIASYSGNAARERGMHWLPAS</sequence>
<organism evidence="7 8">
    <name type="scientific">Termitidicoccus mucosus</name>
    <dbReference type="NCBI Taxonomy" id="1184151"/>
    <lineage>
        <taxon>Bacteria</taxon>
        <taxon>Pseudomonadati</taxon>
        <taxon>Verrucomicrobiota</taxon>
        <taxon>Opitutia</taxon>
        <taxon>Opitutales</taxon>
        <taxon>Opitutaceae</taxon>
        <taxon>Termitidicoccus</taxon>
    </lineage>
</organism>
<accession>A0A178IK82</accession>
<dbReference type="Gene3D" id="1.10.1740.10">
    <property type="match status" value="1"/>
</dbReference>
<dbReference type="PANTHER" id="PTHR43133">
    <property type="entry name" value="RNA POLYMERASE ECF-TYPE SIGMA FACTO"/>
    <property type="match status" value="1"/>
</dbReference>
<keyword evidence="2" id="KW-0805">Transcription regulation</keyword>
<feature type="domain" description="RNA polymerase sigma factor 70 region 4 type 2" evidence="6">
    <location>
        <begin position="125"/>
        <end position="176"/>
    </location>
</feature>
<evidence type="ECO:0000313" key="8">
    <source>
        <dbReference type="Proteomes" id="UP000078486"/>
    </source>
</evidence>
<evidence type="ECO:0000256" key="3">
    <source>
        <dbReference type="ARBA" id="ARBA00023082"/>
    </source>
</evidence>
<dbReference type="InterPro" id="IPR039425">
    <property type="entry name" value="RNA_pol_sigma-70-like"/>
</dbReference>
<dbReference type="EMBL" id="LRRQ01000075">
    <property type="protein sequence ID" value="OAM90101.1"/>
    <property type="molecule type" value="Genomic_DNA"/>
</dbReference>
<reference evidence="7 8" key="1">
    <citation type="submission" date="2016-01" db="EMBL/GenBank/DDBJ databases">
        <title>High potential of lignocellulose degradation of a new Verrucomicrobia species.</title>
        <authorList>
            <person name="Wang Y."/>
            <person name="Shi Y."/>
            <person name="Qiu Z."/>
            <person name="Liu S."/>
            <person name="Yang H."/>
        </authorList>
    </citation>
    <scope>NUCLEOTIDE SEQUENCE [LARGE SCALE GENOMIC DNA]</scope>
    <source>
        <strain evidence="7 8">TSB47</strain>
    </source>
</reference>
<dbReference type="InterPro" id="IPR013325">
    <property type="entry name" value="RNA_pol_sigma_r2"/>
</dbReference>
<name>A0A178IK82_9BACT</name>
<dbReference type="NCBIfam" id="TIGR02985">
    <property type="entry name" value="Sig70_bacteroi1"/>
    <property type="match status" value="1"/>
</dbReference>
<dbReference type="InterPro" id="IPR036388">
    <property type="entry name" value="WH-like_DNA-bd_sf"/>
</dbReference>
<keyword evidence="3" id="KW-0731">Sigma factor</keyword>
<evidence type="ECO:0008006" key="9">
    <source>
        <dbReference type="Google" id="ProtNLM"/>
    </source>
</evidence>
<dbReference type="STRING" id="1184151.AW736_10005"/>
<dbReference type="SUPFAM" id="SSF88659">
    <property type="entry name" value="Sigma3 and sigma4 domains of RNA polymerase sigma factors"/>
    <property type="match status" value="1"/>
</dbReference>
<keyword evidence="8" id="KW-1185">Reference proteome</keyword>
<protein>
    <recommendedName>
        <fullName evidence="9">HTH luxR-type domain-containing protein</fullName>
    </recommendedName>
</protein>
<dbReference type="InterPro" id="IPR007627">
    <property type="entry name" value="RNA_pol_sigma70_r2"/>
</dbReference>